<dbReference type="GO" id="GO:0008270">
    <property type="term" value="F:zinc ion binding"/>
    <property type="evidence" value="ECO:0007669"/>
    <property type="project" value="InterPro"/>
</dbReference>
<dbReference type="CDD" id="cd00085">
    <property type="entry name" value="HNHc"/>
    <property type="match status" value="1"/>
</dbReference>
<dbReference type="EMBL" id="CAADEX010000020">
    <property type="protein sequence ID" value="VFJ48356.1"/>
    <property type="molecule type" value="Genomic_DNA"/>
</dbReference>
<name>A0A450S8R0_9GAMM</name>
<feature type="domain" description="HNH nuclease" evidence="1">
    <location>
        <begin position="10"/>
        <end position="59"/>
    </location>
</feature>
<accession>A0A450S8R0</accession>
<dbReference type="InterPro" id="IPR002711">
    <property type="entry name" value="HNH"/>
</dbReference>
<reference evidence="2" key="1">
    <citation type="submission" date="2019-02" db="EMBL/GenBank/DDBJ databases">
        <authorList>
            <person name="Gruber-Vodicka R. H."/>
            <person name="Seah K. B. B."/>
        </authorList>
    </citation>
    <scope>NUCLEOTIDE SEQUENCE</scope>
    <source>
        <strain evidence="2">BECK_DK47</strain>
    </source>
</reference>
<dbReference type="GO" id="GO:0003676">
    <property type="term" value="F:nucleic acid binding"/>
    <property type="evidence" value="ECO:0007669"/>
    <property type="project" value="InterPro"/>
</dbReference>
<dbReference type="InterPro" id="IPR003615">
    <property type="entry name" value="HNH_nuc"/>
</dbReference>
<evidence type="ECO:0000313" key="2">
    <source>
        <dbReference type="EMBL" id="VFJ48356.1"/>
    </source>
</evidence>
<keyword evidence="2" id="KW-0255">Endonuclease</keyword>
<proteinExistence type="predicted"/>
<evidence type="ECO:0000259" key="1">
    <source>
        <dbReference type="SMART" id="SM00507"/>
    </source>
</evidence>
<gene>
    <name evidence="2" type="ORF">BECKDK2373B_GA0170837_102025</name>
</gene>
<keyword evidence="2" id="KW-0378">Hydrolase</keyword>
<dbReference type="Pfam" id="PF01844">
    <property type="entry name" value="HNH"/>
    <property type="match status" value="1"/>
</dbReference>
<sequence length="234" mass="26722">MKRKAIPQKIRMTLQKEIDSSCPFCGIDCVEHFQFHHIDENPENNDPKNLIMVCPTCHSKITKGDISHSEAEDKKKELASKTPLVKNGAMGQIINSGQIININAEAGNAVVGDNNKVTVNIKNPTKAKYPEGSLGANNDKANYIGYLITRYHEYKEWEVGKKKMNYAIFQSQLKKKYKIGKNRTIYNIPEGRFEELAEYIQDRIDGTVLASVKRSKKQFKNYLSFEEYVQETNN</sequence>
<dbReference type="SMART" id="SM00507">
    <property type="entry name" value="HNHc"/>
    <property type="match status" value="1"/>
</dbReference>
<protein>
    <submittedName>
        <fullName evidence="2">HNH endonuclease</fullName>
    </submittedName>
</protein>
<dbReference type="GO" id="GO:0004519">
    <property type="term" value="F:endonuclease activity"/>
    <property type="evidence" value="ECO:0007669"/>
    <property type="project" value="UniProtKB-KW"/>
</dbReference>
<keyword evidence="2" id="KW-0540">Nuclease</keyword>
<dbReference type="AlphaFoldDB" id="A0A450S8R0"/>
<organism evidence="2">
    <name type="scientific">Candidatus Kentrum sp. DK</name>
    <dbReference type="NCBI Taxonomy" id="2126562"/>
    <lineage>
        <taxon>Bacteria</taxon>
        <taxon>Pseudomonadati</taxon>
        <taxon>Pseudomonadota</taxon>
        <taxon>Gammaproteobacteria</taxon>
        <taxon>Candidatus Kentrum</taxon>
    </lineage>
</organism>